<gene>
    <name evidence="1" type="ORF">M2350_000208</name>
</gene>
<dbReference type="Proteomes" id="UP001204798">
    <property type="component" value="Unassembled WGS sequence"/>
</dbReference>
<organism evidence="1 2">
    <name type="scientific">Candidatus Fervidibacter sacchari</name>
    <dbReference type="NCBI Taxonomy" id="1448929"/>
    <lineage>
        <taxon>Bacteria</taxon>
        <taxon>Candidatus Fervidibacterota</taxon>
        <taxon>Candidatus Fervidibacter</taxon>
    </lineage>
</organism>
<protein>
    <submittedName>
        <fullName evidence="1">Uncharacterized protein</fullName>
    </submittedName>
</protein>
<dbReference type="RefSeq" id="WP_259092364.1">
    <property type="nucleotide sequence ID" value="NZ_CP130454.1"/>
</dbReference>
<evidence type="ECO:0000313" key="1">
    <source>
        <dbReference type="EMBL" id="MCS3917811.1"/>
    </source>
</evidence>
<comment type="caution">
    <text evidence="1">The sequence shown here is derived from an EMBL/GenBank/DDBJ whole genome shotgun (WGS) entry which is preliminary data.</text>
</comment>
<proteinExistence type="predicted"/>
<dbReference type="EMBL" id="JANUCP010000001">
    <property type="protein sequence ID" value="MCS3917811.1"/>
    <property type="molecule type" value="Genomic_DNA"/>
</dbReference>
<reference evidence="1 2" key="1">
    <citation type="submission" date="2022-08" db="EMBL/GenBank/DDBJ databases">
        <title>Bacterial and archaeal communities from various locations to study Microbial Dark Matter (Phase II).</title>
        <authorList>
            <person name="Stepanauskas R."/>
        </authorList>
    </citation>
    <scope>NUCLEOTIDE SEQUENCE [LARGE SCALE GENOMIC DNA]</scope>
    <source>
        <strain evidence="1 2">PD1</strain>
    </source>
</reference>
<sequence>MVTHLTVSFQDRICHVKIALVLEMPFHRRLREEMLMPSKNALETAAALGEFGNPFKGERFMRMETLRWLFEQLKENGIRLLLENFGHRLTTEDIAYIAERLRELCFLSEEFDRWRERMKWLNSALQRLNLTHLQYPMPD</sequence>
<evidence type="ECO:0000313" key="2">
    <source>
        <dbReference type="Proteomes" id="UP001204798"/>
    </source>
</evidence>
<accession>A0ABT2EIU4</accession>
<name>A0ABT2EIU4_9BACT</name>
<keyword evidence="2" id="KW-1185">Reference proteome</keyword>